<dbReference type="InParanoid" id="A0A1D2VKW4"/>
<dbReference type="AlphaFoldDB" id="A0A1D2VKW4"/>
<gene>
    <name evidence="1" type="ORF">ASCRUDRAFT_69074</name>
</gene>
<sequence length="106" mass="12079">MDLSQINTTAIDATYILNIESQSRIGRQSSNKTKQNLKCNNIVVLLTNNLKEDLKFSVHGYLLGEDSHFDDVYQNYLDGRKKIELYSNSSEILRFIFSNSGIKKTG</sequence>
<keyword evidence="2" id="KW-1185">Reference proteome</keyword>
<name>A0A1D2VKW4_9ASCO</name>
<dbReference type="GeneID" id="30965262"/>
<protein>
    <submittedName>
        <fullName evidence="1">Uncharacterized protein</fullName>
    </submittedName>
</protein>
<organism evidence="1 2">
    <name type="scientific">Ascoidea rubescens DSM 1968</name>
    <dbReference type="NCBI Taxonomy" id="1344418"/>
    <lineage>
        <taxon>Eukaryota</taxon>
        <taxon>Fungi</taxon>
        <taxon>Dikarya</taxon>
        <taxon>Ascomycota</taxon>
        <taxon>Saccharomycotina</taxon>
        <taxon>Saccharomycetes</taxon>
        <taxon>Ascoideaceae</taxon>
        <taxon>Ascoidea</taxon>
    </lineage>
</organism>
<dbReference type="EMBL" id="KV454477">
    <property type="protein sequence ID" value="ODV62254.1"/>
    <property type="molecule type" value="Genomic_DNA"/>
</dbReference>
<reference evidence="2" key="1">
    <citation type="submission" date="2016-05" db="EMBL/GenBank/DDBJ databases">
        <title>Comparative genomics of biotechnologically important yeasts.</title>
        <authorList>
            <consortium name="DOE Joint Genome Institute"/>
            <person name="Riley R."/>
            <person name="Haridas S."/>
            <person name="Wolfe K.H."/>
            <person name="Lopes M.R."/>
            <person name="Hittinger C.T."/>
            <person name="Goker M."/>
            <person name="Salamov A."/>
            <person name="Wisecaver J."/>
            <person name="Long T.M."/>
            <person name="Aerts A.L."/>
            <person name="Barry K."/>
            <person name="Choi C."/>
            <person name="Clum A."/>
            <person name="Coughlan A.Y."/>
            <person name="Deshpande S."/>
            <person name="Douglass A.P."/>
            <person name="Hanson S.J."/>
            <person name="Klenk H.-P."/>
            <person name="Labutti K."/>
            <person name="Lapidus A."/>
            <person name="Lindquist E."/>
            <person name="Lipzen A."/>
            <person name="Meier-Kolthoff J.P."/>
            <person name="Ohm R.A."/>
            <person name="Otillar R.P."/>
            <person name="Pangilinan J."/>
            <person name="Peng Y."/>
            <person name="Rokas A."/>
            <person name="Rosa C.A."/>
            <person name="Scheuner C."/>
            <person name="Sibirny A.A."/>
            <person name="Slot J.C."/>
            <person name="Stielow J.B."/>
            <person name="Sun H."/>
            <person name="Kurtzman C.P."/>
            <person name="Blackwell M."/>
            <person name="Grigoriev I.V."/>
            <person name="Jeffries T.W."/>
        </authorList>
    </citation>
    <scope>NUCLEOTIDE SEQUENCE [LARGE SCALE GENOMIC DNA]</scope>
    <source>
        <strain evidence="2">DSM 1968</strain>
    </source>
</reference>
<dbReference type="Proteomes" id="UP000095038">
    <property type="component" value="Unassembled WGS sequence"/>
</dbReference>
<accession>A0A1D2VKW4</accession>
<dbReference type="RefSeq" id="XP_020048561.1">
    <property type="nucleotide sequence ID" value="XM_020191626.1"/>
</dbReference>
<evidence type="ECO:0000313" key="1">
    <source>
        <dbReference type="EMBL" id="ODV62254.1"/>
    </source>
</evidence>
<evidence type="ECO:0000313" key="2">
    <source>
        <dbReference type="Proteomes" id="UP000095038"/>
    </source>
</evidence>
<proteinExistence type="predicted"/>